<gene>
    <name evidence="2" type="ORF">JOF43_003799</name>
</gene>
<dbReference type="InterPro" id="IPR051532">
    <property type="entry name" value="Ester_Hydrolysis_Enzymes"/>
</dbReference>
<dbReference type="InterPro" id="IPR036514">
    <property type="entry name" value="SGNH_hydro_sf"/>
</dbReference>
<dbReference type="EMBL" id="JAGIOD010000002">
    <property type="protein sequence ID" value="MBP2383810.1"/>
    <property type="molecule type" value="Genomic_DNA"/>
</dbReference>
<dbReference type="Pfam" id="PF13472">
    <property type="entry name" value="Lipase_GDSL_2"/>
    <property type="match status" value="1"/>
</dbReference>
<dbReference type="RefSeq" id="WP_209904656.1">
    <property type="nucleotide sequence ID" value="NZ_BAAAJW010000030.1"/>
</dbReference>
<dbReference type="CDD" id="cd01834">
    <property type="entry name" value="SGNH_hydrolase_like_2"/>
    <property type="match status" value="1"/>
</dbReference>
<name>A0ABS4X5R8_9MICO</name>
<protein>
    <submittedName>
        <fullName evidence="2">Lysophospholipase L1-like esterase</fullName>
    </submittedName>
</protein>
<organism evidence="2 3">
    <name type="scientific">Brachybacterium sacelli</name>
    <dbReference type="NCBI Taxonomy" id="173364"/>
    <lineage>
        <taxon>Bacteria</taxon>
        <taxon>Bacillati</taxon>
        <taxon>Actinomycetota</taxon>
        <taxon>Actinomycetes</taxon>
        <taxon>Micrococcales</taxon>
        <taxon>Dermabacteraceae</taxon>
        <taxon>Brachybacterium</taxon>
    </lineage>
</organism>
<dbReference type="InterPro" id="IPR013830">
    <property type="entry name" value="SGNH_hydro"/>
</dbReference>
<accession>A0ABS4X5R8</accession>
<proteinExistence type="predicted"/>
<sequence length="217" mass="23928">MTTPYLPAPRTLLFIGDSITDCSRTEDPDSLGYGYVRLLAEHFAAHEPTARVVNRGIGGNKVDDLVARFSPDCLDHDPQVVTIFVGVNDAWHRYVLGEDQQVTPEAFEKGYRFLLDQLSATRPSAPVLLVLPFAVDVSEDIARIHEDLDEKVRIIRDLAREFQHPVVDLEKVVESAWTVGHTPESLAADGVHPTIAGHRLIADAWLAAFAGVDPARS</sequence>
<comment type="caution">
    <text evidence="2">The sequence shown here is derived from an EMBL/GenBank/DDBJ whole genome shotgun (WGS) entry which is preliminary data.</text>
</comment>
<keyword evidence="3" id="KW-1185">Reference proteome</keyword>
<evidence type="ECO:0000259" key="1">
    <source>
        <dbReference type="Pfam" id="PF13472"/>
    </source>
</evidence>
<dbReference type="PANTHER" id="PTHR30383">
    <property type="entry name" value="THIOESTERASE 1/PROTEASE 1/LYSOPHOSPHOLIPASE L1"/>
    <property type="match status" value="1"/>
</dbReference>
<dbReference type="PANTHER" id="PTHR30383:SF5">
    <property type="entry name" value="SGNH HYDROLASE-TYPE ESTERASE DOMAIN-CONTAINING PROTEIN"/>
    <property type="match status" value="1"/>
</dbReference>
<dbReference type="Gene3D" id="3.40.50.1110">
    <property type="entry name" value="SGNH hydrolase"/>
    <property type="match status" value="1"/>
</dbReference>
<dbReference type="Proteomes" id="UP001519290">
    <property type="component" value="Unassembled WGS sequence"/>
</dbReference>
<evidence type="ECO:0000313" key="2">
    <source>
        <dbReference type="EMBL" id="MBP2383810.1"/>
    </source>
</evidence>
<evidence type="ECO:0000313" key="3">
    <source>
        <dbReference type="Proteomes" id="UP001519290"/>
    </source>
</evidence>
<dbReference type="SUPFAM" id="SSF52266">
    <property type="entry name" value="SGNH hydrolase"/>
    <property type="match status" value="1"/>
</dbReference>
<reference evidence="2 3" key="1">
    <citation type="submission" date="2021-03" db="EMBL/GenBank/DDBJ databases">
        <title>Sequencing the genomes of 1000 actinobacteria strains.</title>
        <authorList>
            <person name="Klenk H.-P."/>
        </authorList>
    </citation>
    <scope>NUCLEOTIDE SEQUENCE [LARGE SCALE GENOMIC DNA]</scope>
    <source>
        <strain evidence="2 3">DSM 14566</strain>
    </source>
</reference>
<feature type="domain" description="SGNH hydrolase-type esterase" evidence="1">
    <location>
        <begin position="14"/>
        <end position="200"/>
    </location>
</feature>